<evidence type="ECO:0000313" key="2">
    <source>
        <dbReference type="EMBL" id="KAA0059894.1"/>
    </source>
</evidence>
<dbReference type="Proteomes" id="UP000321947">
    <property type="component" value="Unassembled WGS sequence"/>
</dbReference>
<reference evidence="4 5" key="1">
    <citation type="submission" date="2019-08" db="EMBL/GenBank/DDBJ databases">
        <title>Draft genome sequences of two oriental melons (Cucumis melo L. var makuwa).</title>
        <authorList>
            <person name="Kwon S.-Y."/>
        </authorList>
    </citation>
    <scope>NUCLEOTIDE SEQUENCE [LARGE SCALE GENOMIC DNA]</scope>
    <source>
        <strain evidence="5">cv. Chang Bougi</strain>
        <strain evidence="4">cv. SW 3</strain>
        <tissue evidence="3">Leaf</tissue>
    </source>
</reference>
<dbReference type="EMBL" id="SSTE01005892">
    <property type="protein sequence ID" value="KAA0059894.1"/>
    <property type="molecule type" value="Genomic_DNA"/>
</dbReference>
<dbReference type="PANTHER" id="PTHR33437:SF2">
    <property type="entry name" value="OS06G0361200 PROTEIN"/>
    <property type="match status" value="1"/>
</dbReference>
<evidence type="ECO:0000313" key="3">
    <source>
        <dbReference type="EMBL" id="TYK24844.1"/>
    </source>
</evidence>
<feature type="compositionally biased region" description="Low complexity" evidence="1">
    <location>
        <begin position="1"/>
        <end position="15"/>
    </location>
</feature>
<sequence>MNDSSLRPALPSPRLSRCRRSSISAKEGSTPHPDVMFVMMADITAEATMAEMERKVNFLMKVVEEREHEITTLREQMRTCEMAESIQQLQDMTTNSIRAQYGGPPQTSFMYFKLYTKRIDNLRMPLGGDQLVRQFVRNLKGNAFEWYIDLEPEVIDSWKQLERSSLTIFIAPDVP</sequence>
<comment type="caution">
    <text evidence="3">The sequence shown here is derived from an EMBL/GenBank/DDBJ whole genome shotgun (WGS) entry which is preliminary data.</text>
</comment>
<dbReference type="PANTHER" id="PTHR33437">
    <property type="entry name" value="OS06G0361200 PROTEIN"/>
    <property type="match status" value="1"/>
</dbReference>
<gene>
    <name evidence="3" type="ORF">E5676_scaffold184G001050</name>
    <name evidence="2" type="ORF">E6C27_scaffold108G001880</name>
</gene>
<dbReference type="Proteomes" id="UP000321393">
    <property type="component" value="Unassembled WGS sequence"/>
</dbReference>
<evidence type="ECO:0000313" key="5">
    <source>
        <dbReference type="Proteomes" id="UP000321947"/>
    </source>
</evidence>
<name>A0A5D3DMM9_CUCMM</name>
<dbReference type="AlphaFoldDB" id="A0A5D3DMM9"/>
<dbReference type="EMBL" id="SSTD01003836">
    <property type="protein sequence ID" value="TYK24844.1"/>
    <property type="molecule type" value="Genomic_DNA"/>
</dbReference>
<accession>A0A5D3DMM9</accession>
<evidence type="ECO:0000256" key="1">
    <source>
        <dbReference type="SAM" id="MobiDB-lite"/>
    </source>
</evidence>
<dbReference type="OrthoDB" id="2204392at2759"/>
<protein>
    <submittedName>
        <fullName evidence="3">Ty3-gypsy retrotransposon protein</fullName>
    </submittedName>
</protein>
<proteinExistence type="predicted"/>
<evidence type="ECO:0000313" key="4">
    <source>
        <dbReference type="Proteomes" id="UP000321393"/>
    </source>
</evidence>
<feature type="region of interest" description="Disordered" evidence="1">
    <location>
        <begin position="1"/>
        <end position="31"/>
    </location>
</feature>
<organism evidence="3 5">
    <name type="scientific">Cucumis melo var. makuwa</name>
    <name type="common">Oriental melon</name>
    <dbReference type="NCBI Taxonomy" id="1194695"/>
    <lineage>
        <taxon>Eukaryota</taxon>
        <taxon>Viridiplantae</taxon>
        <taxon>Streptophyta</taxon>
        <taxon>Embryophyta</taxon>
        <taxon>Tracheophyta</taxon>
        <taxon>Spermatophyta</taxon>
        <taxon>Magnoliopsida</taxon>
        <taxon>eudicotyledons</taxon>
        <taxon>Gunneridae</taxon>
        <taxon>Pentapetalae</taxon>
        <taxon>rosids</taxon>
        <taxon>fabids</taxon>
        <taxon>Cucurbitales</taxon>
        <taxon>Cucurbitaceae</taxon>
        <taxon>Benincaseae</taxon>
        <taxon>Cucumis</taxon>
    </lineage>
</organism>